<evidence type="ECO:0000313" key="3">
    <source>
        <dbReference type="Proteomes" id="UP000198211"/>
    </source>
</evidence>
<dbReference type="EMBL" id="NBNE01000983">
    <property type="protein sequence ID" value="OWZ16171.1"/>
    <property type="molecule type" value="Genomic_DNA"/>
</dbReference>
<dbReference type="Pfam" id="PF25597">
    <property type="entry name" value="SH3_retrovirus"/>
    <property type="match status" value="1"/>
</dbReference>
<protein>
    <recommendedName>
        <fullName evidence="1">Retroviral polymerase SH3-like domain-containing protein</fullName>
    </recommendedName>
</protein>
<dbReference type="AlphaFoldDB" id="A0A225WEL6"/>
<dbReference type="GO" id="GO:0003676">
    <property type="term" value="F:nucleic acid binding"/>
    <property type="evidence" value="ECO:0007669"/>
    <property type="project" value="InterPro"/>
</dbReference>
<dbReference type="InterPro" id="IPR039537">
    <property type="entry name" value="Retrotran_Ty1/copia-like"/>
</dbReference>
<dbReference type="PANTHER" id="PTHR42648:SF31">
    <property type="entry name" value="RNA-DIRECTED DNA POLYMERASE"/>
    <property type="match status" value="1"/>
</dbReference>
<dbReference type="PANTHER" id="PTHR42648">
    <property type="entry name" value="TRANSPOSASE, PUTATIVE-RELATED"/>
    <property type="match status" value="1"/>
</dbReference>
<evidence type="ECO:0000313" key="2">
    <source>
        <dbReference type="EMBL" id="OWZ16171.1"/>
    </source>
</evidence>
<dbReference type="InterPro" id="IPR036397">
    <property type="entry name" value="RNaseH_sf"/>
</dbReference>
<proteinExistence type="predicted"/>
<dbReference type="Gene3D" id="3.30.420.10">
    <property type="entry name" value="Ribonuclease H-like superfamily/Ribonuclease H"/>
    <property type="match status" value="1"/>
</dbReference>
<dbReference type="InterPro" id="IPR057670">
    <property type="entry name" value="SH3_retrovirus"/>
</dbReference>
<evidence type="ECO:0000259" key="1">
    <source>
        <dbReference type="Pfam" id="PF25597"/>
    </source>
</evidence>
<dbReference type="InterPro" id="IPR012337">
    <property type="entry name" value="RNaseH-like_sf"/>
</dbReference>
<gene>
    <name evidence="2" type="ORF">PHMEG_00010078</name>
</gene>
<feature type="domain" description="Retroviral polymerase SH3-like" evidence="1">
    <location>
        <begin position="168"/>
        <end position="207"/>
    </location>
</feature>
<dbReference type="OrthoDB" id="1935865at2759"/>
<accession>A0A225WEL6</accession>
<dbReference type="Proteomes" id="UP000198211">
    <property type="component" value="Unassembled WGS sequence"/>
</dbReference>
<dbReference type="SUPFAM" id="SSF53098">
    <property type="entry name" value="Ribonuclease H-like"/>
    <property type="match status" value="1"/>
</dbReference>
<name>A0A225WEL6_9STRA</name>
<sequence>MTRKKFNSHKTVSGREWLVGERIHIDVWGPYAVESYFGKRYFALCVDDASRFSTLYLLKGRSETYEKFKIYCESVKTQLKVRMKSLRYDNARELSALAEWCNQKYAMIYPKHSGLKLLCRLFTASTSFRICREEWKYHIQCGFASHLNILDFERLVVKFWHTLTTNGSKAREAVFVGYPRESRGYRLLNSKTNKSFYSHTVIFYEAKPGRILIGSGSTPTTNVPTAEYLDIDTATLQTSHHY</sequence>
<dbReference type="STRING" id="4795.A0A225WEL6"/>
<comment type="caution">
    <text evidence="2">The sequence shown here is derived from an EMBL/GenBank/DDBJ whole genome shotgun (WGS) entry which is preliminary data.</text>
</comment>
<organism evidence="2 3">
    <name type="scientific">Phytophthora megakarya</name>
    <dbReference type="NCBI Taxonomy" id="4795"/>
    <lineage>
        <taxon>Eukaryota</taxon>
        <taxon>Sar</taxon>
        <taxon>Stramenopiles</taxon>
        <taxon>Oomycota</taxon>
        <taxon>Peronosporomycetes</taxon>
        <taxon>Peronosporales</taxon>
        <taxon>Peronosporaceae</taxon>
        <taxon>Phytophthora</taxon>
    </lineage>
</organism>
<reference evidence="3" key="1">
    <citation type="submission" date="2017-03" db="EMBL/GenBank/DDBJ databases">
        <title>Phytopthora megakarya and P. palmivora, two closely related causual agents of cacao black pod achieved similar genome size and gene model numbers by different mechanisms.</title>
        <authorList>
            <person name="Ali S."/>
            <person name="Shao J."/>
            <person name="Larry D.J."/>
            <person name="Kronmiller B."/>
            <person name="Shen D."/>
            <person name="Strem M.D."/>
            <person name="Melnick R.L."/>
            <person name="Guiltinan M.J."/>
            <person name="Tyler B.M."/>
            <person name="Meinhardt L.W."/>
            <person name="Bailey B.A."/>
        </authorList>
    </citation>
    <scope>NUCLEOTIDE SEQUENCE [LARGE SCALE GENOMIC DNA]</scope>
    <source>
        <strain evidence="3">zdho120</strain>
    </source>
</reference>
<keyword evidence="3" id="KW-1185">Reference proteome</keyword>